<dbReference type="PANTHER" id="PTHR43643">
    <property type="entry name" value="HISTIDINOL-PHOSPHATE AMINOTRANSFERASE 2"/>
    <property type="match status" value="1"/>
</dbReference>
<dbReference type="EMBL" id="CP019688">
    <property type="protein sequence ID" value="AQQ14108.1"/>
    <property type="molecule type" value="Genomic_DNA"/>
</dbReference>
<dbReference type="Pfam" id="PF00155">
    <property type="entry name" value="Aminotran_1_2"/>
    <property type="match status" value="1"/>
</dbReference>
<protein>
    <submittedName>
        <fullName evidence="5">Putative phenylalanine aminotransferase</fullName>
        <ecNumber evidence="5">2.6.1.-</ecNumber>
    </submittedName>
</protein>
<evidence type="ECO:0000313" key="5">
    <source>
        <dbReference type="EMBL" id="AQQ14108.1"/>
    </source>
</evidence>
<keyword evidence="1 5" id="KW-0032">Aminotransferase</keyword>
<proteinExistence type="predicted"/>
<dbReference type="PANTHER" id="PTHR43643:SF3">
    <property type="entry name" value="HISTIDINOL-PHOSPHATE AMINOTRANSFERASE"/>
    <property type="match status" value="1"/>
</dbReference>
<dbReference type="InterPro" id="IPR004839">
    <property type="entry name" value="Aminotransferase_I/II_large"/>
</dbReference>
<sequence>MDTTPCDAFTTELRETLADHLGLPTAQVAVGNNTLALLGRLVGSTCASSSKVLYTERTDAPPPPVLGQACPQPVPFKPDGSHDLEQMLSLIDDSTCLIFLSSPAELAGDSMTTRELTEFMRTVPERVTVMLDETHLEYPDEGAGDEAGDEAEVVSTDAIAAHPNLVVLRSFNKAYGLADVRVAYAFGSEALISSFV</sequence>
<dbReference type="GO" id="GO:0008483">
    <property type="term" value="F:transaminase activity"/>
    <property type="evidence" value="ECO:0007669"/>
    <property type="project" value="UniProtKB-KW"/>
</dbReference>
<dbReference type="GO" id="GO:0030170">
    <property type="term" value="F:pyridoxal phosphate binding"/>
    <property type="evidence" value="ECO:0007669"/>
    <property type="project" value="InterPro"/>
</dbReference>
<dbReference type="InterPro" id="IPR050106">
    <property type="entry name" value="HistidinolP_aminotransfase"/>
</dbReference>
<evidence type="ECO:0000259" key="4">
    <source>
        <dbReference type="Pfam" id="PF00155"/>
    </source>
</evidence>
<dbReference type="Gene3D" id="3.40.640.10">
    <property type="entry name" value="Type I PLP-dependent aspartate aminotransferase-like (Major domain)"/>
    <property type="match status" value="1"/>
</dbReference>
<reference evidence="5 6" key="1">
    <citation type="submission" date="2016-12" db="EMBL/GenBank/DDBJ databases">
        <authorList>
            <person name="Song W.-J."/>
            <person name="Kurnit D.M."/>
        </authorList>
    </citation>
    <scope>NUCLEOTIDE SEQUENCE [LARGE SCALE GENOMIC DNA]</scope>
    <source>
        <strain evidence="5 6">DSM 30827</strain>
    </source>
</reference>
<dbReference type="AlphaFoldDB" id="A0A1Q2HTE0"/>
<accession>A0A1Q2HTE0</accession>
<evidence type="ECO:0000313" key="6">
    <source>
        <dbReference type="Proteomes" id="UP000217209"/>
    </source>
</evidence>
<dbReference type="OrthoDB" id="9809616at2"/>
<dbReference type="SUPFAM" id="SSF53383">
    <property type="entry name" value="PLP-dependent transferases"/>
    <property type="match status" value="1"/>
</dbReference>
<evidence type="ECO:0000256" key="2">
    <source>
        <dbReference type="ARBA" id="ARBA00022679"/>
    </source>
</evidence>
<dbReference type="Proteomes" id="UP000217209">
    <property type="component" value="Chromosome"/>
</dbReference>
<feature type="domain" description="Aminotransferase class I/classII large" evidence="4">
    <location>
        <begin position="11"/>
        <end position="194"/>
    </location>
</feature>
<organism evidence="5 6">
    <name type="scientific">Corynebacterium glaucum</name>
    <dbReference type="NCBI Taxonomy" id="187491"/>
    <lineage>
        <taxon>Bacteria</taxon>
        <taxon>Bacillati</taxon>
        <taxon>Actinomycetota</taxon>
        <taxon>Actinomycetes</taxon>
        <taxon>Mycobacteriales</taxon>
        <taxon>Corynebacteriaceae</taxon>
        <taxon>Corynebacterium</taxon>
    </lineage>
</organism>
<gene>
    <name evidence="5" type="primary">pat1</name>
    <name evidence="5" type="ORF">CGLAU_00530</name>
</gene>
<evidence type="ECO:0000256" key="1">
    <source>
        <dbReference type="ARBA" id="ARBA00022576"/>
    </source>
</evidence>
<dbReference type="InterPro" id="IPR015421">
    <property type="entry name" value="PyrdxlP-dep_Trfase_major"/>
</dbReference>
<dbReference type="KEGG" id="cgv:CGLAU_00530"/>
<keyword evidence="6" id="KW-1185">Reference proteome</keyword>
<keyword evidence="3" id="KW-0663">Pyridoxal phosphate</keyword>
<dbReference type="RefSeq" id="WP_095659005.1">
    <property type="nucleotide sequence ID" value="NZ_BAAAKB010000015.1"/>
</dbReference>
<name>A0A1Q2HTE0_9CORY</name>
<dbReference type="EC" id="2.6.1.-" evidence="5"/>
<evidence type="ECO:0000256" key="3">
    <source>
        <dbReference type="ARBA" id="ARBA00022898"/>
    </source>
</evidence>
<keyword evidence="2 5" id="KW-0808">Transferase</keyword>
<dbReference type="InterPro" id="IPR015424">
    <property type="entry name" value="PyrdxlP-dep_Trfase"/>
</dbReference>